<dbReference type="EMBL" id="FYAH01000001">
    <property type="protein sequence ID" value="SMY15462.1"/>
    <property type="molecule type" value="Genomic_DNA"/>
</dbReference>
<name>A0A1Y6KTV3_9GAMM</name>
<keyword evidence="2" id="KW-1185">Reference proteome</keyword>
<dbReference type="InterPro" id="IPR024476">
    <property type="entry name" value="DUF3861"/>
</dbReference>
<gene>
    <name evidence="1" type="ORF">PAQU9191_00685</name>
</gene>
<proteinExistence type="predicted"/>
<dbReference type="Gene3D" id="3.10.20.850">
    <property type="entry name" value="Protein of unknown function DUF3861"/>
    <property type="match status" value="1"/>
</dbReference>
<evidence type="ECO:0000313" key="2">
    <source>
        <dbReference type="Proteomes" id="UP000196485"/>
    </source>
</evidence>
<dbReference type="AlphaFoldDB" id="A0A1Y6KTV3"/>
<dbReference type="InterPro" id="IPR038194">
    <property type="entry name" value="DUF3861_sf"/>
</dbReference>
<evidence type="ECO:0000313" key="1">
    <source>
        <dbReference type="EMBL" id="SMY15462.1"/>
    </source>
</evidence>
<dbReference type="RefSeq" id="WP_087819710.1">
    <property type="nucleotide sequence ID" value="NZ_FYAH01000001.1"/>
</dbReference>
<sequence length="104" mass="11998">MSDKNTNENCYRITIEELNPKTAVPKTMQFEFQDRENLFNIIDNLKKNSGLDATQATKIGVSLRLLGPILMANRKHPLFIDFMPHFKNFMLLLKSTVKKSPTNK</sequence>
<dbReference type="Pfam" id="PF12977">
    <property type="entry name" value="DUF3861"/>
    <property type="match status" value="1"/>
</dbReference>
<accession>A0A1Y6KTV3</accession>
<protein>
    <recommendedName>
        <fullName evidence="3">DUF3861 domain-containing protein</fullName>
    </recommendedName>
</protein>
<organism evidence="1 2">
    <name type="scientific">Photobacterium aquimaris</name>
    <dbReference type="NCBI Taxonomy" id="512643"/>
    <lineage>
        <taxon>Bacteria</taxon>
        <taxon>Pseudomonadati</taxon>
        <taxon>Pseudomonadota</taxon>
        <taxon>Gammaproteobacteria</taxon>
        <taxon>Vibrionales</taxon>
        <taxon>Vibrionaceae</taxon>
        <taxon>Photobacterium</taxon>
    </lineage>
</organism>
<evidence type="ECO:0008006" key="3">
    <source>
        <dbReference type="Google" id="ProtNLM"/>
    </source>
</evidence>
<dbReference type="Proteomes" id="UP000196485">
    <property type="component" value="Unassembled WGS sequence"/>
</dbReference>
<reference evidence="2" key="1">
    <citation type="submission" date="2017-06" db="EMBL/GenBank/DDBJ databases">
        <authorList>
            <person name="Rodrigo-Torres L."/>
            <person name="Arahal R. D."/>
            <person name="Lucena T."/>
        </authorList>
    </citation>
    <scope>NUCLEOTIDE SEQUENCE [LARGE SCALE GENOMIC DNA]</scope>
    <source>
        <strain evidence="2">type strain: CECT 9192</strain>
    </source>
</reference>